<dbReference type="Proteomes" id="UP000318380">
    <property type="component" value="Unassembled WGS sequence"/>
</dbReference>
<dbReference type="AlphaFoldDB" id="A0A561BKP5"/>
<sequence length="58" mass="6608">MWDVLTALKAASVQTTRCNYNVAPGIDIRVMGRTVHDEYLRNFWHLRDTCRANGGVIT</sequence>
<evidence type="ECO:0000313" key="2">
    <source>
        <dbReference type="Proteomes" id="UP000318380"/>
    </source>
</evidence>
<organism evidence="1 2">
    <name type="scientific">Kribbella amoyensis</name>
    <dbReference type="NCBI Taxonomy" id="996641"/>
    <lineage>
        <taxon>Bacteria</taxon>
        <taxon>Bacillati</taxon>
        <taxon>Actinomycetota</taxon>
        <taxon>Actinomycetes</taxon>
        <taxon>Propionibacteriales</taxon>
        <taxon>Kribbellaceae</taxon>
        <taxon>Kribbella</taxon>
    </lineage>
</organism>
<comment type="caution">
    <text evidence="1">The sequence shown here is derived from an EMBL/GenBank/DDBJ whole genome shotgun (WGS) entry which is preliminary data.</text>
</comment>
<name>A0A561BKP5_9ACTN</name>
<keyword evidence="2" id="KW-1185">Reference proteome</keyword>
<evidence type="ECO:0000313" key="1">
    <source>
        <dbReference type="EMBL" id="TWD79456.1"/>
    </source>
</evidence>
<gene>
    <name evidence="1" type="ORF">FB561_0514</name>
</gene>
<proteinExistence type="predicted"/>
<protein>
    <submittedName>
        <fullName evidence="1">Uncharacterized protein</fullName>
    </submittedName>
</protein>
<reference evidence="1 2" key="1">
    <citation type="submission" date="2019-06" db="EMBL/GenBank/DDBJ databases">
        <title>Sequencing the genomes of 1000 actinobacteria strains.</title>
        <authorList>
            <person name="Klenk H.-P."/>
        </authorList>
    </citation>
    <scope>NUCLEOTIDE SEQUENCE [LARGE SCALE GENOMIC DNA]</scope>
    <source>
        <strain evidence="1 2">DSM 24683</strain>
    </source>
</reference>
<dbReference type="EMBL" id="VIVK01000001">
    <property type="protein sequence ID" value="TWD79456.1"/>
    <property type="molecule type" value="Genomic_DNA"/>
</dbReference>
<accession>A0A561BKP5</accession>